<protein>
    <submittedName>
        <fullName evidence="2">Uncharacterized protein</fullName>
    </submittedName>
</protein>
<gene>
    <name evidence="2" type="ORF">DZF93_02390</name>
</gene>
<dbReference type="EMBL" id="QWEA01000041">
    <property type="protein sequence ID" value="RIJ44552.1"/>
    <property type="molecule type" value="Genomic_DNA"/>
</dbReference>
<feature type="compositionally biased region" description="Basic and acidic residues" evidence="1">
    <location>
        <begin position="406"/>
        <end position="416"/>
    </location>
</feature>
<evidence type="ECO:0000313" key="2">
    <source>
        <dbReference type="EMBL" id="RIJ44552.1"/>
    </source>
</evidence>
<dbReference type="AlphaFoldDB" id="A0A399SQA6"/>
<organism evidence="2 3">
    <name type="scientific">Clavibacter michiganensis subsp. insidiosus</name>
    <dbReference type="NCBI Taxonomy" id="33014"/>
    <lineage>
        <taxon>Bacteria</taxon>
        <taxon>Bacillati</taxon>
        <taxon>Actinomycetota</taxon>
        <taxon>Actinomycetes</taxon>
        <taxon>Micrococcales</taxon>
        <taxon>Microbacteriaceae</taxon>
        <taxon>Clavibacter</taxon>
    </lineage>
</organism>
<name>A0A399SQA6_9MICO</name>
<evidence type="ECO:0000313" key="3">
    <source>
        <dbReference type="Proteomes" id="UP000266634"/>
    </source>
</evidence>
<proteinExistence type="predicted"/>
<comment type="caution">
    <text evidence="2">The sequence shown here is derived from an EMBL/GenBank/DDBJ whole genome shotgun (WGS) entry which is preliminary data.</text>
</comment>
<reference evidence="2 3" key="1">
    <citation type="submission" date="2018-08" db="EMBL/GenBank/DDBJ databases">
        <title>Genome Sequence of Clavibacter michiganensis Subspecies type strains, and the Atypical Peach-Colored Strains Isolated from Tomato.</title>
        <authorList>
            <person name="Osdaghi E."/>
            <person name="Portier P."/>
            <person name="Briand M."/>
            <person name="Jacques M.-A."/>
        </authorList>
    </citation>
    <scope>NUCLEOTIDE SEQUENCE [LARGE SCALE GENOMIC DNA]</scope>
    <source>
        <strain evidence="2 3">CFBP 6488</strain>
    </source>
</reference>
<feature type="region of interest" description="Disordered" evidence="1">
    <location>
        <begin position="339"/>
        <end position="366"/>
    </location>
</feature>
<sequence>MSTIDRSLAELANALTFGVSGDDSAAHAARGAAAQAALTRHSEQLDRAYASAGGQVDPWFAPPFGADLVAGAGGDLDAVLASPAFVPEVQREAGLAADEEFVHDEDGERWVQFTPEARHVDEAYECARAVAAQLIERGDASPTAVVGAGRTYGDLLMLTAEQRTTVLDGIREIGEASGDADGRFAAVAEYVERHSELPQRADLRDALVTVFEGQLWTEGARDVPDHLHDLVAEVLPGEASAEAVEPARDGRGLPMLTAEQRTTLLEAIDATREASGDTDGRFAFLGGLIAMWGEVPERPDLREALATVLEGQFGTPSAPDLPEHLREVVDYVVPDEARGDSHELRPTDGMATVRSEESATQLPSTMYSPREFAEREMLRAAGINPDERAAQPVPSSQAMMLQPEVQRTRGDDPLER</sequence>
<dbReference type="Proteomes" id="UP000266634">
    <property type="component" value="Unassembled WGS sequence"/>
</dbReference>
<dbReference type="RefSeq" id="WP_052663291.1">
    <property type="nucleotide sequence ID" value="NZ_CP011045.1"/>
</dbReference>
<feature type="region of interest" description="Disordered" evidence="1">
    <location>
        <begin position="382"/>
        <end position="416"/>
    </location>
</feature>
<dbReference type="OrthoDB" id="4139076at2"/>
<evidence type="ECO:0000256" key="1">
    <source>
        <dbReference type="SAM" id="MobiDB-lite"/>
    </source>
</evidence>
<accession>A0A399SQA6</accession>